<protein>
    <submittedName>
        <fullName evidence="1">Uncharacterized protein</fullName>
    </submittedName>
</protein>
<proteinExistence type="predicted"/>
<name>A0A2C9UI46_MANES</name>
<accession>A0A2C9UI46</accession>
<sequence length="52" mass="5931">MKTEEKIREGHVTVAKNSFCFTFSCINQQVEKPWILDFHKYAPAKAASSLIS</sequence>
<dbReference type="AlphaFoldDB" id="A0A2C9UI46"/>
<dbReference type="EMBL" id="CM004400">
    <property type="protein sequence ID" value="OAY30368.1"/>
    <property type="molecule type" value="Genomic_DNA"/>
</dbReference>
<organism evidence="1">
    <name type="scientific">Manihot esculenta</name>
    <name type="common">Cassava</name>
    <name type="synonym">Jatropha manihot</name>
    <dbReference type="NCBI Taxonomy" id="3983"/>
    <lineage>
        <taxon>Eukaryota</taxon>
        <taxon>Viridiplantae</taxon>
        <taxon>Streptophyta</taxon>
        <taxon>Embryophyta</taxon>
        <taxon>Tracheophyta</taxon>
        <taxon>Spermatophyta</taxon>
        <taxon>Magnoliopsida</taxon>
        <taxon>eudicotyledons</taxon>
        <taxon>Gunneridae</taxon>
        <taxon>Pentapetalae</taxon>
        <taxon>rosids</taxon>
        <taxon>fabids</taxon>
        <taxon>Malpighiales</taxon>
        <taxon>Euphorbiaceae</taxon>
        <taxon>Crotonoideae</taxon>
        <taxon>Manihoteae</taxon>
        <taxon>Manihot</taxon>
    </lineage>
</organism>
<reference evidence="1" key="1">
    <citation type="submission" date="2016-02" db="EMBL/GenBank/DDBJ databases">
        <title>WGS assembly of Manihot esculenta.</title>
        <authorList>
            <person name="Bredeson J.V."/>
            <person name="Prochnik S.E."/>
            <person name="Lyons J.B."/>
            <person name="Schmutz J."/>
            <person name="Grimwood J."/>
            <person name="Vrebalov J."/>
            <person name="Bart R.S."/>
            <person name="Amuge T."/>
            <person name="Ferguson M.E."/>
            <person name="Green R."/>
            <person name="Putnam N."/>
            <person name="Stites J."/>
            <person name="Rounsley S."/>
            <person name="Rokhsar D.S."/>
        </authorList>
    </citation>
    <scope>NUCLEOTIDE SEQUENCE [LARGE SCALE GENOMIC DNA]</scope>
    <source>
        <tissue evidence="1">Leaf</tissue>
    </source>
</reference>
<evidence type="ECO:0000313" key="1">
    <source>
        <dbReference type="EMBL" id="OAY30368.1"/>
    </source>
</evidence>
<gene>
    <name evidence="1" type="ORF">MANES_14G025300</name>
</gene>